<evidence type="ECO:0000256" key="1">
    <source>
        <dbReference type="SAM" id="MobiDB-lite"/>
    </source>
</evidence>
<protein>
    <submittedName>
        <fullName evidence="2">Uncharacterized protein</fullName>
    </submittedName>
</protein>
<dbReference type="EMBL" id="SPHZ02000012">
    <property type="protein sequence ID" value="KAF0888009.1"/>
    <property type="molecule type" value="Genomic_DNA"/>
</dbReference>
<organism evidence="2 3">
    <name type="scientific">Oryza meyeriana var. granulata</name>
    <dbReference type="NCBI Taxonomy" id="110450"/>
    <lineage>
        <taxon>Eukaryota</taxon>
        <taxon>Viridiplantae</taxon>
        <taxon>Streptophyta</taxon>
        <taxon>Embryophyta</taxon>
        <taxon>Tracheophyta</taxon>
        <taxon>Spermatophyta</taxon>
        <taxon>Magnoliopsida</taxon>
        <taxon>Liliopsida</taxon>
        <taxon>Poales</taxon>
        <taxon>Poaceae</taxon>
        <taxon>BOP clade</taxon>
        <taxon>Oryzoideae</taxon>
        <taxon>Oryzeae</taxon>
        <taxon>Oryzinae</taxon>
        <taxon>Oryza</taxon>
        <taxon>Oryza meyeriana</taxon>
    </lineage>
</organism>
<name>A0A6G1BJ29_9ORYZ</name>
<evidence type="ECO:0000313" key="2">
    <source>
        <dbReference type="EMBL" id="KAF0888009.1"/>
    </source>
</evidence>
<dbReference type="AlphaFoldDB" id="A0A6G1BJ29"/>
<dbReference type="Proteomes" id="UP000479710">
    <property type="component" value="Unassembled WGS sequence"/>
</dbReference>
<gene>
    <name evidence="2" type="ORF">E2562_006925</name>
</gene>
<accession>A0A6G1BJ29</accession>
<evidence type="ECO:0000313" key="3">
    <source>
        <dbReference type="Proteomes" id="UP000479710"/>
    </source>
</evidence>
<proteinExistence type="predicted"/>
<feature type="region of interest" description="Disordered" evidence="1">
    <location>
        <begin position="1"/>
        <end position="27"/>
    </location>
</feature>
<keyword evidence="3" id="KW-1185">Reference proteome</keyword>
<reference evidence="2 3" key="1">
    <citation type="submission" date="2019-11" db="EMBL/GenBank/DDBJ databases">
        <title>Whole genome sequence of Oryza granulata.</title>
        <authorList>
            <person name="Li W."/>
        </authorList>
    </citation>
    <scope>NUCLEOTIDE SEQUENCE [LARGE SCALE GENOMIC DNA]</scope>
    <source>
        <strain evidence="3">cv. Menghai</strain>
        <tissue evidence="2">Leaf</tissue>
    </source>
</reference>
<comment type="caution">
    <text evidence="2">The sequence shown here is derived from an EMBL/GenBank/DDBJ whole genome shotgun (WGS) entry which is preliminary data.</text>
</comment>
<sequence>MTSPPPSQSSGSSLRRKRNRLSATAIQTAHPTAPRCYLATGQIWLRGVADPGCQAIRDFAGQGDRQLCSRTDEDPTCTVIASALSSRHGLPIDAVDPPPHILAAVRELPAVTWSHETLSHETPHRHHPC</sequence>